<evidence type="ECO:0000313" key="2">
    <source>
        <dbReference type="Proteomes" id="UP000237662"/>
    </source>
</evidence>
<evidence type="ECO:0000313" key="1">
    <source>
        <dbReference type="EMBL" id="PPK85186.1"/>
    </source>
</evidence>
<keyword evidence="2" id="KW-1185">Reference proteome</keyword>
<name>A0A2S6I1Y4_9BACT</name>
<comment type="caution">
    <text evidence="1">The sequence shown here is derived from an EMBL/GenBank/DDBJ whole genome shotgun (WGS) entry which is preliminary data.</text>
</comment>
<reference evidence="1 2" key="1">
    <citation type="submission" date="2018-02" db="EMBL/GenBank/DDBJ databases">
        <title>Genomic Encyclopedia of Archaeal and Bacterial Type Strains, Phase II (KMG-II): from individual species to whole genera.</title>
        <authorList>
            <person name="Goeker M."/>
        </authorList>
    </citation>
    <scope>NUCLEOTIDE SEQUENCE [LARGE SCALE GENOMIC DNA]</scope>
    <source>
        <strain evidence="1 2">DSM 29526</strain>
    </source>
</reference>
<dbReference type="EMBL" id="PTJC01000006">
    <property type="protein sequence ID" value="PPK85186.1"/>
    <property type="molecule type" value="Genomic_DNA"/>
</dbReference>
<proteinExistence type="predicted"/>
<dbReference type="Proteomes" id="UP000237662">
    <property type="component" value="Unassembled WGS sequence"/>
</dbReference>
<protein>
    <recommendedName>
        <fullName evidence="3">DUF481 domain-containing protein</fullName>
    </recommendedName>
</protein>
<accession>A0A2S6I1Y4</accession>
<organism evidence="1 2">
    <name type="scientific">Neolewinella xylanilytica</name>
    <dbReference type="NCBI Taxonomy" id="1514080"/>
    <lineage>
        <taxon>Bacteria</taxon>
        <taxon>Pseudomonadati</taxon>
        <taxon>Bacteroidota</taxon>
        <taxon>Saprospiria</taxon>
        <taxon>Saprospirales</taxon>
        <taxon>Lewinellaceae</taxon>
        <taxon>Neolewinella</taxon>
    </lineage>
</organism>
<gene>
    <name evidence="1" type="ORF">CLV84_2078</name>
</gene>
<evidence type="ECO:0008006" key="3">
    <source>
        <dbReference type="Google" id="ProtNLM"/>
    </source>
</evidence>
<dbReference type="AlphaFoldDB" id="A0A2S6I1Y4"/>
<sequence>MGLTWRSLIVYFCDLTTLPMRSVPIYAILAYALLFTSMSYGQKRLNLFTECDCNRTLLKQELNYVNHTIDPVNAQVNLFIVTNYLSNGGRVYDLQFKGQQELAGNSLNFKVSTTAVMTGLERDEYLNKRIELGLAGFLAGTDYADLVDLMAEVPEVSEEEVDDNSEAPQDNWNNWIFEAQASFSANTESQRSKSQFQLGFDADRTTPDWRLRFSPNFFYRIERVTQTDGTEVTSIRRDQWFDGRVVKSISNHWSIGFFPGINSSTYSNIDLGISIMPAIEYNIFDYNEVPFKEFTIAYRLGWIYNQYTQQTVFLKTEESLARQSLDMNLSIRQRWGSVFAGVSAGNFLNDLSKNRLAIDARANVRLIKGLSISVSGSYDIINDQISLPAGEISDTDLLLGQVQLATNYSANVSFGFSYTFGSLYNNVINTRL</sequence>